<dbReference type="Proteomes" id="UP000076962">
    <property type="component" value="Unassembled WGS sequence"/>
</dbReference>
<dbReference type="AlphaFoldDB" id="A0A176S3L2"/>
<evidence type="ECO:0000313" key="2">
    <source>
        <dbReference type="EMBL" id="OAD22508.1"/>
    </source>
</evidence>
<accession>A0A176S3L2</accession>
<reference evidence="2 3" key="1">
    <citation type="submission" date="2016-05" db="EMBL/GenBank/DDBJ databases">
        <title>Single-cell genome of chain-forming Candidatus Thiomargarita nelsonii and comparison to other large sulfur-oxidizing bacteria.</title>
        <authorList>
            <person name="Winkel M."/>
            <person name="Salman V."/>
            <person name="Woyke T."/>
            <person name="Schulz-Vogt H."/>
            <person name="Richter M."/>
            <person name="Flood B."/>
            <person name="Bailey J."/>
            <person name="Amann R."/>
            <person name="Mussmann M."/>
        </authorList>
    </citation>
    <scope>NUCLEOTIDE SEQUENCE [LARGE SCALE GENOMIC DNA]</scope>
    <source>
        <strain evidence="2 3">THI036</strain>
    </source>
</reference>
<proteinExistence type="predicted"/>
<gene>
    <name evidence="2" type="ORF">THIOM_001684</name>
</gene>
<organism evidence="2 3">
    <name type="scientific">Candidatus Thiomargarita nelsonii</name>
    <dbReference type="NCBI Taxonomy" id="1003181"/>
    <lineage>
        <taxon>Bacteria</taxon>
        <taxon>Pseudomonadati</taxon>
        <taxon>Pseudomonadota</taxon>
        <taxon>Gammaproteobacteria</taxon>
        <taxon>Thiotrichales</taxon>
        <taxon>Thiotrichaceae</taxon>
        <taxon>Thiomargarita</taxon>
    </lineage>
</organism>
<sequence length="235" mass="27427">MIEDQLPSFHFSKKLEALSTETQVVEQFQREIATANIDKLLGFIKWYEKHQPFSEESPKIVENLKKQSEYLILKKIQAELEQEKEKLLAEKPHLEKYLLDSFILGKGNSGIIIENKKLNQVIKIFNRENSRAIKEEVENHEAFINYVLNGYDNHQVPQWLKIPSILCDPRQMPDQIYSIEKIDGVTLKRLAFLKVSTLKVRLGPFSEEKIHKLSEIAFEKLLEKRGISFMAVGCW</sequence>
<protein>
    <submittedName>
        <fullName evidence="2">Uncharacterized protein</fullName>
    </submittedName>
</protein>
<evidence type="ECO:0000256" key="1">
    <source>
        <dbReference type="SAM" id="Coils"/>
    </source>
</evidence>
<keyword evidence="1" id="KW-0175">Coiled coil</keyword>
<comment type="caution">
    <text evidence="2">The sequence shown here is derived from an EMBL/GenBank/DDBJ whole genome shotgun (WGS) entry which is preliminary data.</text>
</comment>
<evidence type="ECO:0000313" key="3">
    <source>
        <dbReference type="Proteomes" id="UP000076962"/>
    </source>
</evidence>
<feature type="coiled-coil region" evidence="1">
    <location>
        <begin position="70"/>
        <end position="135"/>
    </location>
</feature>
<dbReference type="EMBL" id="LUTY01000903">
    <property type="protein sequence ID" value="OAD22508.1"/>
    <property type="molecule type" value="Genomic_DNA"/>
</dbReference>
<keyword evidence="3" id="KW-1185">Reference proteome</keyword>
<name>A0A176S3L2_9GAMM</name>